<feature type="transmembrane region" description="Helical" evidence="10">
    <location>
        <begin position="334"/>
        <end position="357"/>
    </location>
</feature>
<dbReference type="GO" id="GO:0016020">
    <property type="term" value="C:membrane"/>
    <property type="evidence" value="ECO:0007669"/>
    <property type="project" value="InterPro"/>
</dbReference>
<dbReference type="Proteomes" id="UP000320239">
    <property type="component" value="Unassembled WGS sequence"/>
</dbReference>
<evidence type="ECO:0000256" key="1">
    <source>
        <dbReference type="ARBA" id="ARBA00003408"/>
    </source>
</evidence>
<feature type="transmembrane region" description="Helical" evidence="10">
    <location>
        <begin position="183"/>
        <end position="208"/>
    </location>
</feature>
<keyword evidence="10" id="KW-1133">Transmembrane helix</keyword>
<keyword evidence="4" id="KW-0813">Transport</keyword>
<dbReference type="EMBL" id="VIWY01000002">
    <property type="protein sequence ID" value="TWG23518.1"/>
    <property type="molecule type" value="Genomic_DNA"/>
</dbReference>
<feature type="transmembrane region" description="Helical" evidence="10">
    <location>
        <begin position="125"/>
        <end position="147"/>
    </location>
</feature>
<feature type="transmembrane region" description="Helical" evidence="10">
    <location>
        <begin position="266"/>
        <end position="283"/>
    </location>
</feature>
<feature type="transmembrane region" description="Helical" evidence="10">
    <location>
        <begin position="403"/>
        <end position="422"/>
    </location>
</feature>
<feature type="transmembrane region" description="Helical" evidence="10">
    <location>
        <begin position="53"/>
        <end position="74"/>
    </location>
</feature>
<feature type="compositionally biased region" description="Low complexity" evidence="9">
    <location>
        <begin position="221"/>
        <end position="236"/>
    </location>
</feature>
<feature type="region of interest" description="Disordered" evidence="9">
    <location>
        <begin position="221"/>
        <end position="241"/>
    </location>
</feature>
<organism evidence="12 13">
    <name type="scientific">Actinoplanes teichomyceticus</name>
    <dbReference type="NCBI Taxonomy" id="1867"/>
    <lineage>
        <taxon>Bacteria</taxon>
        <taxon>Bacillati</taxon>
        <taxon>Actinomycetota</taxon>
        <taxon>Actinomycetes</taxon>
        <taxon>Micromonosporales</taxon>
        <taxon>Micromonosporaceae</taxon>
        <taxon>Actinoplanes</taxon>
    </lineage>
</organism>
<dbReference type="GO" id="GO:0015297">
    <property type="term" value="F:antiporter activity"/>
    <property type="evidence" value="ECO:0007669"/>
    <property type="project" value="InterPro"/>
</dbReference>
<evidence type="ECO:0000256" key="2">
    <source>
        <dbReference type="ARBA" id="ARBA00010199"/>
    </source>
</evidence>
<evidence type="ECO:0000256" key="8">
    <source>
        <dbReference type="PROSITE-ProRule" id="PRU00464"/>
    </source>
</evidence>
<feature type="domain" description="HIT" evidence="11">
    <location>
        <begin position="484"/>
        <end position="592"/>
    </location>
</feature>
<evidence type="ECO:0000313" key="12">
    <source>
        <dbReference type="EMBL" id="TWG23518.1"/>
    </source>
</evidence>
<sequence>MDHRGPLLRLAVPNYVALLSGVLTGIVDVAWVARLGPSPVAAVAVATGVENVLLGAVLLINGGVTVRLAAALGAGDRATAGAVIRAGWRLYLLLTPVVVLAGLVLRRALAGAFLDDPGTARLAEGYFTVLFPGVAIFYAQQVVDAIFAGRGDTRTPMRLALTANALILILDPVLIYGTGPLPALGVAGAAAATALGRAAALAIGVLLLRRGARPPVVAASPDGGVPAATGGDAAAGARDDRAGRDLPPGAAVGAVLRTGAPIAGDFLVRMGGALVLLSLVGRFGVSAVAAYGIGMKVLYFATMAFYAIRNAATIHTPRTLSAHPGQRRAVGRQVCVLALLTGVLASALFAVLAPLVMRAFTADRAVAAAGVLFLRSVGGYLVPIAGVIAVAGFLMATGRGPRLFAVTVAGTVAQTALAWWLPSRLGLPGVWLAMASAAVLQLALVVRLAGLTAGAVPGRDPEFRHPFKPSPVPHKIRRVDNSCLFCRIVAGEIPATVVHRTETTVAFRDIDPKAPTHVLVIPVDHHADVTALAADPSAAADVLAAAAAVAEAEGLAADGFRVIFNTGRNAGQEVFHVHAHVVGGAPLGPMLAGK</sequence>
<evidence type="ECO:0000256" key="6">
    <source>
        <dbReference type="PIRSR" id="PIRSR601310-1"/>
    </source>
</evidence>
<dbReference type="PANTHER" id="PTHR43298:SF2">
    <property type="entry name" value="FMN_FAD EXPORTER YEEO-RELATED"/>
    <property type="match status" value="1"/>
</dbReference>
<dbReference type="InterPro" id="IPR002528">
    <property type="entry name" value="MATE_fam"/>
</dbReference>
<comment type="caution">
    <text evidence="12">The sequence shown here is derived from an EMBL/GenBank/DDBJ whole genome shotgun (WGS) entry which is preliminary data.</text>
</comment>
<dbReference type="PRINTS" id="PR00332">
    <property type="entry name" value="HISTRIAD"/>
</dbReference>
<dbReference type="Gene3D" id="3.30.428.10">
    <property type="entry name" value="HIT-like"/>
    <property type="match status" value="1"/>
</dbReference>
<evidence type="ECO:0000259" key="11">
    <source>
        <dbReference type="PROSITE" id="PS51084"/>
    </source>
</evidence>
<feature type="transmembrane region" description="Helical" evidence="10">
    <location>
        <begin position="12"/>
        <end position="33"/>
    </location>
</feature>
<feature type="transmembrane region" description="Helical" evidence="10">
    <location>
        <begin position="289"/>
        <end position="308"/>
    </location>
</feature>
<dbReference type="PROSITE" id="PS51084">
    <property type="entry name" value="HIT_2"/>
    <property type="match status" value="1"/>
</dbReference>
<dbReference type="Pfam" id="PF01230">
    <property type="entry name" value="HIT"/>
    <property type="match status" value="1"/>
</dbReference>
<protein>
    <recommendedName>
        <fullName evidence="3">Probable multidrug resistance protein NorM</fullName>
    </recommendedName>
    <alternativeName>
        <fullName evidence="5">Multidrug-efflux transporter</fullName>
    </alternativeName>
</protein>
<dbReference type="InterPro" id="IPR011146">
    <property type="entry name" value="HIT-like"/>
</dbReference>
<dbReference type="SUPFAM" id="SSF54197">
    <property type="entry name" value="HIT-like"/>
    <property type="match status" value="1"/>
</dbReference>
<evidence type="ECO:0000256" key="10">
    <source>
        <dbReference type="SAM" id="Phobius"/>
    </source>
</evidence>
<evidence type="ECO:0000256" key="4">
    <source>
        <dbReference type="ARBA" id="ARBA00022448"/>
    </source>
</evidence>
<evidence type="ECO:0000313" key="13">
    <source>
        <dbReference type="Proteomes" id="UP000320239"/>
    </source>
</evidence>
<name>A0A561WI29_ACTTI</name>
<keyword evidence="13" id="KW-1185">Reference proteome</keyword>
<dbReference type="Pfam" id="PF01554">
    <property type="entry name" value="MatE"/>
    <property type="match status" value="2"/>
</dbReference>
<evidence type="ECO:0000256" key="7">
    <source>
        <dbReference type="PIRSR" id="PIRSR601310-3"/>
    </source>
</evidence>
<dbReference type="GO" id="GO:0042910">
    <property type="term" value="F:xenobiotic transmembrane transporter activity"/>
    <property type="evidence" value="ECO:0007669"/>
    <property type="project" value="InterPro"/>
</dbReference>
<keyword evidence="10" id="KW-0812">Transmembrane</keyword>
<evidence type="ECO:0000256" key="3">
    <source>
        <dbReference type="ARBA" id="ARBA00020268"/>
    </source>
</evidence>
<feature type="transmembrane region" description="Helical" evidence="10">
    <location>
        <begin position="159"/>
        <end position="177"/>
    </location>
</feature>
<comment type="function">
    <text evidence="1">Multidrug efflux pump.</text>
</comment>
<reference evidence="12 13" key="1">
    <citation type="submission" date="2019-06" db="EMBL/GenBank/DDBJ databases">
        <title>Sequencing the genomes of 1000 actinobacteria strains.</title>
        <authorList>
            <person name="Klenk H.-P."/>
        </authorList>
    </citation>
    <scope>NUCLEOTIDE SEQUENCE [LARGE SCALE GENOMIC DNA]</scope>
    <source>
        <strain evidence="12 13">DSM 43866</strain>
    </source>
</reference>
<dbReference type="InterPro" id="IPR001310">
    <property type="entry name" value="Histidine_triad_HIT"/>
</dbReference>
<dbReference type="AlphaFoldDB" id="A0A561WI29"/>
<gene>
    <name evidence="12" type="ORF">FHX34_10264</name>
</gene>
<dbReference type="GO" id="GO:0003824">
    <property type="term" value="F:catalytic activity"/>
    <property type="evidence" value="ECO:0007669"/>
    <property type="project" value="InterPro"/>
</dbReference>
<feature type="short sequence motif" description="Histidine triad motif" evidence="7 8">
    <location>
        <begin position="576"/>
        <end position="580"/>
    </location>
</feature>
<feature type="transmembrane region" description="Helical" evidence="10">
    <location>
        <begin position="86"/>
        <end position="105"/>
    </location>
</feature>
<dbReference type="PANTHER" id="PTHR43298">
    <property type="entry name" value="MULTIDRUG RESISTANCE PROTEIN NORM-RELATED"/>
    <property type="match status" value="1"/>
</dbReference>
<feature type="transmembrane region" description="Helical" evidence="10">
    <location>
        <begin position="377"/>
        <end position="396"/>
    </location>
</feature>
<evidence type="ECO:0000256" key="5">
    <source>
        <dbReference type="ARBA" id="ARBA00031636"/>
    </source>
</evidence>
<feature type="transmembrane region" description="Helical" evidence="10">
    <location>
        <begin position="428"/>
        <end position="449"/>
    </location>
</feature>
<keyword evidence="10" id="KW-0472">Membrane</keyword>
<dbReference type="InterPro" id="IPR050222">
    <property type="entry name" value="MATE_MdtK"/>
</dbReference>
<comment type="similarity">
    <text evidence="2">Belongs to the multi antimicrobial extrusion (MATE) (TC 2.A.66.1) family.</text>
</comment>
<proteinExistence type="inferred from homology"/>
<feature type="active site" description="Tele-AMP-histidine intermediate" evidence="6">
    <location>
        <position position="578"/>
    </location>
</feature>
<accession>A0A561WI29</accession>
<dbReference type="InterPro" id="IPR036265">
    <property type="entry name" value="HIT-like_sf"/>
</dbReference>
<evidence type="ECO:0000256" key="9">
    <source>
        <dbReference type="SAM" id="MobiDB-lite"/>
    </source>
</evidence>